<dbReference type="InterPro" id="IPR009057">
    <property type="entry name" value="Homeodomain-like_sf"/>
</dbReference>
<keyword evidence="8" id="KW-1185">Reference proteome</keyword>
<feature type="DNA-binding region" description="H-T-H motif" evidence="4">
    <location>
        <begin position="29"/>
        <end position="48"/>
    </location>
</feature>
<evidence type="ECO:0000256" key="3">
    <source>
        <dbReference type="ARBA" id="ARBA00023163"/>
    </source>
</evidence>
<comment type="caution">
    <text evidence="7">The sequence shown here is derived from an EMBL/GenBank/DDBJ whole genome shotgun (WGS) entry which is preliminary data.</text>
</comment>
<evidence type="ECO:0000313" key="7">
    <source>
        <dbReference type="EMBL" id="MBO1752923.1"/>
    </source>
</evidence>
<evidence type="ECO:0000256" key="1">
    <source>
        <dbReference type="ARBA" id="ARBA00023015"/>
    </source>
</evidence>
<feature type="region of interest" description="Disordered" evidence="5">
    <location>
        <begin position="215"/>
        <end position="251"/>
    </location>
</feature>
<gene>
    <name evidence="7" type="ORF">J4G33_14010</name>
</gene>
<dbReference type="InterPro" id="IPR050109">
    <property type="entry name" value="HTH-type_TetR-like_transc_reg"/>
</dbReference>
<sequence length="251" mass="26967">MATSAPLDRDAIVEAAVDITRHAGLSALTMRAVGARFGVTAMALYRHVANREELVRLVANQIGTLVRPQVPDDADWHDRARAWAVAQRAVLRQHPGVAAWLMQNGPAGTEAYRLLELLTASLADAELDDATVARGSALIMSWTFSRISIEDSADARRAADQPSRAGAFVTGLDQIDPTEHPTAARVGPTFFTLGMEEIFDTGLDWILAGIGVSAGRVPEEPPSAQPPDARSPLDRAVERSGDARRTVTQET</sequence>
<dbReference type="GO" id="GO:0045892">
    <property type="term" value="P:negative regulation of DNA-templated transcription"/>
    <property type="evidence" value="ECO:0007669"/>
    <property type="project" value="InterPro"/>
</dbReference>
<evidence type="ECO:0000256" key="5">
    <source>
        <dbReference type="SAM" id="MobiDB-lite"/>
    </source>
</evidence>
<dbReference type="Gene3D" id="1.10.10.60">
    <property type="entry name" value="Homeodomain-like"/>
    <property type="match status" value="1"/>
</dbReference>
<evidence type="ECO:0000259" key="6">
    <source>
        <dbReference type="PROSITE" id="PS50977"/>
    </source>
</evidence>
<dbReference type="SUPFAM" id="SSF46689">
    <property type="entry name" value="Homeodomain-like"/>
    <property type="match status" value="1"/>
</dbReference>
<dbReference type="PANTHER" id="PTHR30055">
    <property type="entry name" value="HTH-TYPE TRANSCRIPTIONAL REGULATOR RUTR"/>
    <property type="match status" value="1"/>
</dbReference>
<reference evidence="7" key="1">
    <citation type="submission" date="2021-03" db="EMBL/GenBank/DDBJ databases">
        <title>Actinotalea soli sp. nov., isolated from soil.</title>
        <authorList>
            <person name="Ping W."/>
            <person name="Zhang J."/>
        </authorList>
    </citation>
    <scope>NUCLEOTIDE SEQUENCE</scope>
    <source>
        <strain evidence="7">BY-33</strain>
    </source>
</reference>
<dbReference type="Proteomes" id="UP000664209">
    <property type="component" value="Unassembled WGS sequence"/>
</dbReference>
<dbReference type="SUPFAM" id="SSF48498">
    <property type="entry name" value="Tetracyclin repressor-like, C-terminal domain"/>
    <property type="match status" value="1"/>
</dbReference>
<feature type="domain" description="HTH tetR-type" evidence="6">
    <location>
        <begin position="6"/>
        <end position="66"/>
    </location>
</feature>
<keyword evidence="1" id="KW-0805">Transcription regulation</keyword>
<dbReference type="InterPro" id="IPR004111">
    <property type="entry name" value="Repressor_TetR_C"/>
</dbReference>
<evidence type="ECO:0000256" key="4">
    <source>
        <dbReference type="PROSITE-ProRule" id="PRU00335"/>
    </source>
</evidence>
<keyword evidence="2 4" id="KW-0238">DNA-binding</keyword>
<feature type="compositionally biased region" description="Basic and acidic residues" evidence="5">
    <location>
        <begin position="231"/>
        <end position="251"/>
    </location>
</feature>
<dbReference type="PANTHER" id="PTHR30055:SF151">
    <property type="entry name" value="TRANSCRIPTIONAL REGULATORY PROTEIN"/>
    <property type="match status" value="1"/>
</dbReference>
<keyword evidence="3" id="KW-0804">Transcription</keyword>
<accession>A0A939LRV3</accession>
<dbReference type="GO" id="GO:0003700">
    <property type="term" value="F:DNA-binding transcription factor activity"/>
    <property type="evidence" value="ECO:0007669"/>
    <property type="project" value="TreeGrafter"/>
</dbReference>
<dbReference type="InterPro" id="IPR036271">
    <property type="entry name" value="Tet_transcr_reg_TetR-rel_C_sf"/>
</dbReference>
<evidence type="ECO:0000313" key="8">
    <source>
        <dbReference type="Proteomes" id="UP000664209"/>
    </source>
</evidence>
<proteinExistence type="predicted"/>
<name>A0A939LRV3_9CELL</name>
<protein>
    <submittedName>
        <fullName evidence="7">TetR/AcrR family transcriptional regulator C-terminal domain-containing protein</fullName>
    </submittedName>
</protein>
<dbReference type="Pfam" id="PF00440">
    <property type="entry name" value="TetR_N"/>
    <property type="match status" value="1"/>
</dbReference>
<organism evidence="7 8">
    <name type="scientific">Actinotalea soli</name>
    <dbReference type="NCBI Taxonomy" id="2819234"/>
    <lineage>
        <taxon>Bacteria</taxon>
        <taxon>Bacillati</taxon>
        <taxon>Actinomycetota</taxon>
        <taxon>Actinomycetes</taxon>
        <taxon>Micrococcales</taxon>
        <taxon>Cellulomonadaceae</taxon>
        <taxon>Actinotalea</taxon>
    </lineage>
</organism>
<dbReference type="RefSeq" id="WP_208056606.1">
    <property type="nucleotide sequence ID" value="NZ_JAGEMK010000008.1"/>
</dbReference>
<dbReference type="EMBL" id="JAGEMK010000008">
    <property type="protein sequence ID" value="MBO1752923.1"/>
    <property type="molecule type" value="Genomic_DNA"/>
</dbReference>
<dbReference type="AlphaFoldDB" id="A0A939LRV3"/>
<evidence type="ECO:0000256" key="2">
    <source>
        <dbReference type="ARBA" id="ARBA00023125"/>
    </source>
</evidence>
<dbReference type="PROSITE" id="PS50977">
    <property type="entry name" value="HTH_TETR_2"/>
    <property type="match status" value="1"/>
</dbReference>
<dbReference type="Pfam" id="PF02909">
    <property type="entry name" value="TetR_C_1"/>
    <property type="match status" value="1"/>
</dbReference>
<dbReference type="InterPro" id="IPR001647">
    <property type="entry name" value="HTH_TetR"/>
</dbReference>
<dbReference type="Gene3D" id="1.10.357.10">
    <property type="entry name" value="Tetracycline Repressor, domain 2"/>
    <property type="match status" value="1"/>
</dbReference>
<dbReference type="GO" id="GO:0000976">
    <property type="term" value="F:transcription cis-regulatory region binding"/>
    <property type="evidence" value="ECO:0007669"/>
    <property type="project" value="TreeGrafter"/>
</dbReference>